<proteinExistence type="inferred from homology"/>
<accession>A0A517YI71</accession>
<protein>
    <submittedName>
        <fullName evidence="4">Rhamnogalacturonan acetylesterase RhgT</fullName>
        <ecNumber evidence="4">3.1.1.-</ecNumber>
    </submittedName>
</protein>
<comment type="similarity">
    <text evidence="1">Belongs to the 'GDSL' lipolytic enzyme family.</text>
</comment>
<sequence>MSKYIPILLICGLFVGAVDGQESDEGQKSFTIFMAGDSTMATQQVVPATPARGWGQMLQPYFQDHVKVQNHASSGQSTKSFRGRWEKMLPLMKAGDFVIIQFGHNDNKPDEGRHTDPFGSFSENLTRFVKEVRERQATPMLATSIVRNVWNSDNQSLRDTHGDYVVAARKVAEELKVPLLDLNKKTAALVEQLGPERSKLLFNNVDPGLFPQYPDGFKDGTHLNAVGGSRVCDLAVEEILANVPELAKSVKQGPVPMVRR</sequence>
<organism evidence="4 5">
    <name type="scientific">Anatilimnocola aggregata</name>
    <dbReference type="NCBI Taxonomy" id="2528021"/>
    <lineage>
        <taxon>Bacteria</taxon>
        <taxon>Pseudomonadati</taxon>
        <taxon>Planctomycetota</taxon>
        <taxon>Planctomycetia</taxon>
        <taxon>Pirellulales</taxon>
        <taxon>Pirellulaceae</taxon>
        <taxon>Anatilimnocola</taxon>
    </lineage>
</organism>
<dbReference type="Pfam" id="PF13472">
    <property type="entry name" value="Lipase_GDSL_2"/>
    <property type="match status" value="1"/>
</dbReference>
<dbReference type="SUPFAM" id="SSF52266">
    <property type="entry name" value="SGNH hydrolase"/>
    <property type="match status" value="1"/>
</dbReference>
<reference evidence="4 5" key="1">
    <citation type="submission" date="2019-02" db="EMBL/GenBank/DDBJ databases">
        <title>Deep-cultivation of Planctomycetes and their phenomic and genomic characterization uncovers novel biology.</title>
        <authorList>
            <person name="Wiegand S."/>
            <person name="Jogler M."/>
            <person name="Boedeker C."/>
            <person name="Pinto D."/>
            <person name="Vollmers J."/>
            <person name="Rivas-Marin E."/>
            <person name="Kohn T."/>
            <person name="Peeters S.H."/>
            <person name="Heuer A."/>
            <person name="Rast P."/>
            <person name="Oberbeckmann S."/>
            <person name="Bunk B."/>
            <person name="Jeske O."/>
            <person name="Meyerdierks A."/>
            <person name="Storesund J.E."/>
            <person name="Kallscheuer N."/>
            <person name="Luecker S."/>
            <person name="Lage O.M."/>
            <person name="Pohl T."/>
            <person name="Merkel B.J."/>
            <person name="Hornburger P."/>
            <person name="Mueller R.-W."/>
            <person name="Bruemmer F."/>
            <person name="Labrenz M."/>
            <person name="Spormann A.M."/>
            <person name="Op den Camp H."/>
            <person name="Overmann J."/>
            <person name="Amann R."/>
            <person name="Jetten M.S.M."/>
            <person name="Mascher T."/>
            <person name="Medema M.H."/>
            <person name="Devos D.P."/>
            <person name="Kaster A.-K."/>
            <person name="Ovreas L."/>
            <person name="Rohde M."/>
            <person name="Galperin M.Y."/>
            <person name="Jogler C."/>
        </authorList>
    </citation>
    <scope>NUCLEOTIDE SEQUENCE [LARGE SCALE GENOMIC DNA]</scope>
    <source>
        <strain evidence="4 5">ETA_A8</strain>
    </source>
</reference>
<keyword evidence="2 4" id="KW-0378">Hydrolase</keyword>
<dbReference type="PANTHER" id="PTHR43695">
    <property type="entry name" value="PUTATIVE (AFU_ORTHOLOGUE AFUA_2G17250)-RELATED"/>
    <property type="match status" value="1"/>
</dbReference>
<dbReference type="InterPro" id="IPR037459">
    <property type="entry name" value="RhgT-like"/>
</dbReference>
<evidence type="ECO:0000256" key="1">
    <source>
        <dbReference type="ARBA" id="ARBA00008668"/>
    </source>
</evidence>
<dbReference type="Gene3D" id="3.40.50.1110">
    <property type="entry name" value="SGNH hydrolase"/>
    <property type="match status" value="1"/>
</dbReference>
<feature type="domain" description="SGNH hydrolase-type esterase" evidence="3">
    <location>
        <begin position="36"/>
        <end position="227"/>
    </location>
</feature>
<dbReference type="InterPro" id="IPR036514">
    <property type="entry name" value="SGNH_hydro_sf"/>
</dbReference>
<dbReference type="AlphaFoldDB" id="A0A517YI71"/>
<keyword evidence="5" id="KW-1185">Reference proteome</keyword>
<dbReference type="EC" id="3.1.1.-" evidence="4"/>
<dbReference type="InterPro" id="IPR013830">
    <property type="entry name" value="SGNH_hydro"/>
</dbReference>
<name>A0A517YI71_9BACT</name>
<evidence type="ECO:0000256" key="2">
    <source>
        <dbReference type="ARBA" id="ARBA00022801"/>
    </source>
</evidence>
<dbReference type="GO" id="GO:0016788">
    <property type="term" value="F:hydrolase activity, acting on ester bonds"/>
    <property type="evidence" value="ECO:0007669"/>
    <property type="project" value="UniProtKB-ARBA"/>
</dbReference>
<dbReference type="OrthoDB" id="9807041at2"/>
<evidence type="ECO:0000313" key="5">
    <source>
        <dbReference type="Proteomes" id="UP000315017"/>
    </source>
</evidence>
<dbReference type="KEGG" id="aagg:ETAA8_50290"/>
<gene>
    <name evidence="4" type="primary">rhgT</name>
    <name evidence="4" type="ORF">ETAA8_50290</name>
</gene>
<evidence type="ECO:0000259" key="3">
    <source>
        <dbReference type="Pfam" id="PF13472"/>
    </source>
</evidence>
<evidence type="ECO:0000313" key="4">
    <source>
        <dbReference type="EMBL" id="QDU29912.1"/>
    </source>
</evidence>
<dbReference type="Proteomes" id="UP000315017">
    <property type="component" value="Chromosome"/>
</dbReference>
<dbReference type="RefSeq" id="WP_145094490.1">
    <property type="nucleotide sequence ID" value="NZ_CP036274.1"/>
</dbReference>
<dbReference type="CDD" id="cd01821">
    <property type="entry name" value="Rhamnogalacturan_acetylesterase_like"/>
    <property type="match status" value="1"/>
</dbReference>
<dbReference type="PANTHER" id="PTHR43695:SF1">
    <property type="entry name" value="RHAMNOGALACTURONAN ACETYLESTERASE"/>
    <property type="match status" value="1"/>
</dbReference>
<dbReference type="EMBL" id="CP036274">
    <property type="protein sequence ID" value="QDU29912.1"/>
    <property type="molecule type" value="Genomic_DNA"/>
</dbReference>